<dbReference type="SUPFAM" id="SSF51445">
    <property type="entry name" value="(Trans)glycosidases"/>
    <property type="match status" value="1"/>
</dbReference>
<proteinExistence type="predicted"/>
<accession>A0A445IYP7</accession>
<dbReference type="GO" id="GO:0005975">
    <property type="term" value="P:carbohydrate metabolic process"/>
    <property type="evidence" value="ECO:0007669"/>
    <property type="project" value="InterPro"/>
</dbReference>
<name>A0A445IYP7_GLYSO</name>
<dbReference type="InterPro" id="IPR017853">
    <property type="entry name" value="GH"/>
</dbReference>
<comment type="caution">
    <text evidence="2">The sequence shown here is derived from an EMBL/GenBank/DDBJ whole genome shotgun (WGS) entry which is preliminary data.</text>
</comment>
<dbReference type="EMBL" id="QZWG01000009">
    <property type="protein sequence ID" value="RZB91242.1"/>
    <property type="molecule type" value="Genomic_DNA"/>
</dbReference>
<dbReference type="AlphaFoldDB" id="A0A445IYP7"/>
<dbReference type="PANTHER" id="PTHR31513:SF2">
    <property type="entry name" value="MRAZ"/>
    <property type="match status" value="1"/>
</dbReference>
<dbReference type="InterPro" id="IPR006047">
    <property type="entry name" value="GH13_cat_dom"/>
</dbReference>
<dbReference type="PANTHER" id="PTHR31513">
    <property type="entry name" value="EPHRIN TYPE-B RECEPTOR"/>
    <property type="match status" value="1"/>
</dbReference>
<evidence type="ECO:0000313" key="2">
    <source>
        <dbReference type="EMBL" id="RZB91242.1"/>
    </source>
</evidence>
<reference evidence="2 3" key="1">
    <citation type="submission" date="2018-09" db="EMBL/GenBank/DDBJ databases">
        <title>A high-quality reference genome of wild soybean provides a powerful tool to mine soybean genomes.</title>
        <authorList>
            <person name="Xie M."/>
            <person name="Chung C.Y.L."/>
            <person name="Li M.-W."/>
            <person name="Wong F.-L."/>
            <person name="Chan T.-F."/>
            <person name="Lam H.-M."/>
        </authorList>
    </citation>
    <scope>NUCLEOTIDE SEQUENCE [LARGE SCALE GENOMIC DNA]</scope>
    <source>
        <strain evidence="3">cv. W05</strain>
        <tissue evidence="2">Hypocotyl of etiolated seedlings</tissue>
    </source>
</reference>
<dbReference type="Gene3D" id="3.20.20.80">
    <property type="entry name" value="Glycosidases"/>
    <property type="match status" value="1"/>
</dbReference>
<protein>
    <submittedName>
        <fullName evidence="2">Isoamylase 3, chloroplastic</fullName>
    </submittedName>
</protein>
<gene>
    <name evidence="2" type="ORF">D0Y65_023591</name>
</gene>
<evidence type="ECO:0000259" key="1">
    <source>
        <dbReference type="Pfam" id="PF00128"/>
    </source>
</evidence>
<dbReference type="Proteomes" id="UP000289340">
    <property type="component" value="Chromosome 9"/>
</dbReference>
<evidence type="ECO:0000313" key="3">
    <source>
        <dbReference type="Proteomes" id="UP000289340"/>
    </source>
</evidence>
<sequence>MMMLAEARNLVTKHLCDTQRCPIDLITPPKDFHICRVEDLLVNRIMKGSIIHIHRARTVIVDTDGMIAASELGCTEGIGKGNFLNGASGGAGHGGKGGSEYFNGRESIGGSEYGNAILPCELGSGTEGLNESYEHVVGGEMIVMGSIQWPLLRLDLYGSLRADGESFSKSIKSSDGSLVRGLGGGYGGIVLFFLQQIRLLENPYLSVVGGNGGPIDGGGGGGGRIHFHWSKISMEDEYVPVASITGTMNNRIVLFIAGGVTRRSCPYKCISDKVGPISKFNSGLVVPRYPLLINTWGYSTIILFAPMSHYASASGGPVNASREFKQMVKALHSAGIEVILDVVYNHTNEADDAFPYTTSFRDIDNKVYYMMDNNGQLLIFSGCGKFCNVVQEAGPCPSYLNPIFLQALAKGQAWA</sequence>
<organism evidence="2 3">
    <name type="scientific">Glycine soja</name>
    <name type="common">Wild soybean</name>
    <dbReference type="NCBI Taxonomy" id="3848"/>
    <lineage>
        <taxon>Eukaryota</taxon>
        <taxon>Viridiplantae</taxon>
        <taxon>Streptophyta</taxon>
        <taxon>Embryophyta</taxon>
        <taxon>Tracheophyta</taxon>
        <taxon>Spermatophyta</taxon>
        <taxon>Magnoliopsida</taxon>
        <taxon>eudicotyledons</taxon>
        <taxon>Gunneridae</taxon>
        <taxon>Pentapetalae</taxon>
        <taxon>rosids</taxon>
        <taxon>fabids</taxon>
        <taxon>Fabales</taxon>
        <taxon>Fabaceae</taxon>
        <taxon>Papilionoideae</taxon>
        <taxon>50 kb inversion clade</taxon>
        <taxon>NPAAA clade</taxon>
        <taxon>indigoferoid/millettioid clade</taxon>
        <taxon>Phaseoleae</taxon>
        <taxon>Glycine</taxon>
        <taxon>Glycine subgen. Soja</taxon>
    </lineage>
</organism>
<feature type="domain" description="Glycosyl hydrolase family 13 catalytic" evidence="1">
    <location>
        <begin position="323"/>
        <end position="372"/>
    </location>
</feature>
<keyword evidence="3" id="KW-1185">Reference proteome</keyword>
<dbReference type="Pfam" id="PF00128">
    <property type="entry name" value="Alpha-amylase"/>
    <property type="match status" value="1"/>
</dbReference>